<keyword evidence="3" id="KW-1185">Reference proteome</keyword>
<gene>
    <name evidence="2" type="ORF">EDEG_00432</name>
</gene>
<reference evidence="2 3" key="1">
    <citation type="submission" date="2011-08" db="EMBL/GenBank/DDBJ databases">
        <authorList>
            <person name="Liu Z.J."/>
            <person name="Shi F.L."/>
            <person name="Lu J.Q."/>
            <person name="Li M."/>
            <person name="Wang Z.L."/>
        </authorList>
    </citation>
    <scope>NUCLEOTIDE SEQUENCE [LARGE SCALE GENOMIC DNA]</scope>
    <source>
        <strain evidence="2 3">USNM 41457</strain>
    </source>
</reference>
<sequence length="543" mass="63634">MNNFEQKSKEITLKKVLKKHFSFFCWLWVFLLVVFTSFLTLCSSLSNFTKNLNGCNLSQHNNFINPITKPGSFLQDVFQNDDDDNLNSDMSRGMNFDCKKMDESVDANNSMHRINYNFKKIYYSKNECCESQDENPGRLFSKKTSKKVEFDETPVAISSYNTDKNFKKPQFKDSKHPLRCRKDDDKTSLEYNRNKRFQKIADTLQRKGESQNSWFRKFRVKINNGILQNILKKAELNNQSHVRSLDALKNLSKKITFYNNFYNLINQDIINIFSDYQSIIQNYNNDQSTIYALLNQDKISRVGDIEKAQKIVPYNENPFNSNSMNCKYENNFKFMVNKFIQKDHRQINLYNSTFDVYGNRIEEERSSYNVPVFLFMILRIDNNKNDVTSYLVVISLGKNTQKYLQYFARNFLSHLLVFMKNFLVFHVNKLENDISHKNISSGALDVKEGHSAENTQSKKVKLVIESKSDGMNQDIIRKYNNSSQYDRFFIKLANINVDTEDKTQKSNVENFIYAFFIANAPLFTELGPINSEKDKGHISVYSS</sequence>
<dbReference type="VEuPathDB" id="MicrosporidiaDB:EDEG_00432"/>
<evidence type="ECO:0000256" key="1">
    <source>
        <dbReference type="SAM" id="Phobius"/>
    </source>
</evidence>
<comment type="caution">
    <text evidence="2">The sequence shown here is derived from an EMBL/GenBank/DDBJ whole genome shotgun (WGS) entry which is preliminary data.</text>
</comment>
<keyword evidence="1" id="KW-1133">Transmembrane helix</keyword>
<reference evidence="3" key="2">
    <citation type="submission" date="2015-07" db="EMBL/GenBank/DDBJ databases">
        <title>Contrasting host-pathogen interactions and genome evolution in two generalist and specialist microsporidian pathogens of mosquitoes.</title>
        <authorList>
            <consortium name="The Broad Institute Genomics Platform"/>
            <consortium name="The Broad Institute Genome Sequencing Center for Infectious Disease"/>
            <person name="Cuomo C.A."/>
            <person name="Sanscrainte N.D."/>
            <person name="Goldberg J.M."/>
            <person name="Heiman D."/>
            <person name="Young S."/>
            <person name="Zeng Q."/>
            <person name="Becnel J.J."/>
            <person name="Birren B.W."/>
        </authorList>
    </citation>
    <scope>NUCLEOTIDE SEQUENCE [LARGE SCALE GENOMIC DNA]</scope>
    <source>
        <strain evidence="3">USNM 41457</strain>
    </source>
</reference>
<dbReference type="EMBL" id="AFBI03000005">
    <property type="protein sequence ID" value="EJW01518.1"/>
    <property type="molecule type" value="Genomic_DNA"/>
</dbReference>
<dbReference type="HOGENOM" id="CLU_501548_0_0_1"/>
<feature type="transmembrane region" description="Helical" evidence="1">
    <location>
        <begin position="21"/>
        <end position="41"/>
    </location>
</feature>
<proteinExistence type="predicted"/>
<keyword evidence="1" id="KW-0472">Membrane</keyword>
<keyword evidence="1" id="KW-0812">Transmembrane</keyword>
<dbReference type="Proteomes" id="UP000003163">
    <property type="component" value="Unassembled WGS sequence"/>
</dbReference>
<protein>
    <submittedName>
        <fullName evidence="2">Uncharacterized protein</fullName>
    </submittedName>
</protein>
<accession>J8ZP79</accession>
<evidence type="ECO:0000313" key="2">
    <source>
        <dbReference type="EMBL" id="EJW01518.1"/>
    </source>
</evidence>
<name>J8ZP79_EDHAE</name>
<dbReference type="InParanoid" id="J8ZP79"/>
<organism evidence="2 3">
    <name type="scientific">Edhazardia aedis (strain USNM 41457)</name>
    <name type="common">Microsporidian parasite</name>
    <dbReference type="NCBI Taxonomy" id="1003232"/>
    <lineage>
        <taxon>Eukaryota</taxon>
        <taxon>Fungi</taxon>
        <taxon>Fungi incertae sedis</taxon>
        <taxon>Microsporidia</taxon>
        <taxon>Edhazardia</taxon>
    </lineage>
</organism>
<evidence type="ECO:0000313" key="3">
    <source>
        <dbReference type="Proteomes" id="UP000003163"/>
    </source>
</evidence>
<dbReference type="AlphaFoldDB" id="J8ZP79"/>